<evidence type="ECO:0000256" key="5">
    <source>
        <dbReference type="ARBA" id="ARBA00023242"/>
    </source>
</evidence>
<name>A0A9K3JWU0_HELAN</name>
<dbReference type="SUPFAM" id="SSF101936">
    <property type="entry name" value="DNA-binding pseudobarrel domain"/>
    <property type="match status" value="2"/>
</dbReference>
<accession>A0A9K3JWU0</accession>
<gene>
    <name evidence="6" type="ORF">HanXRQr2_Chr01g0035371</name>
</gene>
<protein>
    <submittedName>
        <fullName evidence="6">DNA-binding pseudobarrel domain superfamily</fullName>
    </submittedName>
</protein>
<reference evidence="6" key="2">
    <citation type="submission" date="2020-06" db="EMBL/GenBank/DDBJ databases">
        <title>Helianthus annuus Genome sequencing and assembly Release 2.</title>
        <authorList>
            <person name="Gouzy J."/>
            <person name="Langlade N."/>
            <person name="Munos S."/>
        </authorList>
    </citation>
    <scope>NUCLEOTIDE SEQUENCE</scope>
    <source>
        <tissue evidence="6">Leaves</tissue>
    </source>
</reference>
<evidence type="ECO:0000313" key="7">
    <source>
        <dbReference type="Proteomes" id="UP000215914"/>
    </source>
</evidence>
<evidence type="ECO:0000256" key="3">
    <source>
        <dbReference type="ARBA" id="ARBA00023125"/>
    </source>
</evidence>
<keyword evidence="3 6" id="KW-0238">DNA-binding</keyword>
<dbReference type="AlphaFoldDB" id="A0A9K3JWU0"/>
<keyword evidence="5" id="KW-0539">Nucleus</keyword>
<reference evidence="6" key="1">
    <citation type="journal article" date="2017" name="Nature">
        <title>The sunflower genome provides insights into oil metabolism, flowering and Asterid evolution.</title>
        <authorList>
            <person name="Badouin H."/>
            <person name="Gouzy J."/>
            <person name="Grassa C.J."/>
            <person name="Murat F."/>
            <person name="Staton S.E."/>
            <person name="Cottret L."/>
            <person name="Lelandais-Briere C."/>
            <person name="Owens G.L."/>
            <person name="Carrere S."/>
            <person name="Mayjonade B."/>
            <person name="Legrand L."/>
            <person name="Gill N."/>
            <person name="Kane N.C."/>
            <person name="Bowers J.E."/>
            <person name="Hubner S."/>
            <person name="Bellec A."/>
            <person name="Berard A."/>
            <person name="Berges H."/>
            <person name="Blanchet N."/>
            <person name="Boniface M.C."/>
            <person name="Brunel D."/>
            <person name="Catrice O."/>
            <person name="Chaidir N."/>
            <person name="Claudel C."/>
            <person name="Donnadieu C."/>
            <person name="Faraut T."/>
            <person name="Fievet G."/>
            <person name="Helmstetter N."/>
            <person name="King M."/>
            <person name="Knapp S.J."/>
            <person name="Lai Z."/>
            <person name="Le Paslier M.C."/>
            <person name="Lippi Y."/>
            <person name="Lorenzon L."/>
            <person name="Mandel J.R."/>
            <person name="Marage G."/>
            <person name="Marchand G."/>
            <person name="Marquand E."/>
            <person name="Bret-Mestries E."/>
            <person name="Morien E."/>
            <person name="Nambeesan S."/>
            <person name="Nguyen T."/>
            <person name="Pegot-Espagnet P."/>
            <person name="Pouilly N."/>
            <person name="Raftis F."/>
            <person name="Sallet E."/>
            <person name="Schiex T."/>
            <person name="Thomas J."/>
            <person name="Vandecasteele C."/>
            <person name="Vares D."/>
            <person name="Vear F."/>
            <person name="Vautrin S."/>
            <person name="Crespi M."/>
            <person name="Mangin B."/>
            <person name="Burke J.M."/>
            <person name="Salse J."/>
            <person name="Munos S."/>
            <person name="Vincourt P."/>
            <person name="Rieseberg L.H."/>
            <person name="Langlade N.B."/>
        </authorList>
    </citation>
    <scope>NUCLEOTIDE SEQUENCE</scope>
    <source>
        <tissue evidence="6">Leaves</tissue>
    </source>
</reference>
<dbReference type="Proteomes" id="UP000215914">
    <property type="component" value="Unassembled WGS sequence"/>
</dbReference>
<dbReference type="Gramene" id="mRNA:HanXRQr2_Chr01g0035371">
    <property type="protein sequence ID" value="mRNA:HanXRQr2_Chr01g0035371"/>
    <property type="gene ID" value="HanXRQr2_Chr01g0035371"/>
</dbReference>
<proteinExistence type="predicted"/>
<evidence type="ECO:0000256" key="1">
    <source>
        <dbReference type="ARBA" id="ARBA00004123"/>
    </source>
</evidence>
<dbReference type="GO" id="GO:0005634">
    <property type="term" value="C:nucleus"/>
    <property type="evidence" value="ECO:0007669"/>
    <property type="project" value="UniProtKB-SubCell"/>
</dbReference>
<evidence type="ECO:0000256" key="4">
    <source>
        <dbReference type="ARBA" id="ARBA00023163"/>
    </source>
</evidence>
<dbReference type="EMBL" id="MNCJ02000316">
    <property type="protein sequence ID" value="KAF5823166.1"/>
    <property type="molecule type" value="Genomic_DNA"/>
</dbReference>
<sequence>MANQLPRKCEVIKLVDYTDFKYKIAVQSIGHKSKRINGPEWTRFVETYRNNKIDKLCLKKLKEAKFELNVLNNEGLEIRKDGSNRDYVHGCLIQAAEETYCKQHLPHDLLKLLSQRRLKIDNLIAKVHGPKQSSKVDVHYVFSPENKKGLAAGFMGPGWTTFCFENNIEESCQLLFQWMGSTPQDDFNFTVKVFNKDEIAIHGETKHHCSRTNHQHHKRCPHYKKQFEYHVLETHSLTIPRNFVREHQLNDYRRVMLSFGHVKFLVQMVVRRDPRRPDDNNHLVMHTDWQRIMDQTGISVGKKLRFEIVEEKSVRGEKIHFEVC</sequence>
<dbReference type="Gene3D" id="2.40.330.10">
    <property type="entry name" value="DNA-binding pseudobarrel domain"/>
    <property type="match status" value="2"/>
</dbReference>
<keyword evidence="2" id="KW-0805">Transcription regulation</keyword>
<organism evidence="6 7">
    <name type="scientific">Helianthus annuus</name>
    <name type="common">Common sunflower</name>
    <dbReference type="NCBI Taxonomy" id="4232"/>
    <lineage>
        <taxon>Eukaryota</taxon>
        <taxon>Viridiplantae</taxon>
        <taxon>Streptophyta</taxon>
        <taxon>Embryophyta</taxon>
        <taxon>Tracheophyta</taxon>
        <taxon>Spermatophyta</taxon>
        <taxon>Magnoliopsida</taxon>
        <taxon>eudicotyledons</taxon>
        <taxon>Gunneridae</taxon>
        <taxon>Pentapetalae</taxon>
        <taxon>asterids</taxon>
        <taxon>campanulids</taxon>
        <taxon>Asterales</taxon>
        <taxon>Asteraceae</taxon>
        <taxon>Asteroideae</taxon>
        <taxon>Heliantheae alliance</taxon>
        <taxon>Heliantheae</taxon>
        <taxon>Helianthus</taxon>
    </lineage>
</organism>
<evidence type="ECO:0000313" key="6">
    <source>
        <dbReference type="EMBL" id="KAF5823166.1"/>
    </source>
</evidence>
<comment type="subcellular location">
    <subcellularLocation>
        <location evidence="1">Nucleus</location>
    </subcellularLocation>
</comment>
<keyword evidence="4" id="KW-0804">Transcription</keyword>
<dbReference type="InterPro" id="IPR015300">
    <property type="entry name" value="DNA-bd_pseudobarrel_sf"/>
</dbReference>
<evidence type="ECO:0000256" key="2">
    <source>
        <dbReference type="ARBA" id="ARBA00023015"/>
    </source>
</evidence>
<comment type="caution">
    <text evidence="6">The sequence shown here is derived from an EMBL/GenBank/DDBJ whole genome shotgun (WGS) entry which is preliminary data.</text>
</comment>
<keyword evidence="7" id="KW-1185">Reference proteome</keyword>
<dbReference type="GO" id="GO:0003677">
    <property type="term" value="F:DNA binding"/>
    <property type="evidence" value="ECO:0007669"/>
    <property type="project" value="UniProtKB-KW"/>
</dbReference>